<dbReference type="EMBL" id="KV440973">
    <property type="protein sequence ID" value="OAD78747.1"/>
    <property type="molecule type" value="Genomic_DNA"/>
</dbReference>
<evidence type="ECO:0000256" key="9">
    <source>
        <dbReference type="PROSITE-ProRule" id="PRU01016"/>
    </source>
</evidence>
<dbReference type="SMART" id="SM00439">
    <property type="entry name" value="BAH"/>
    <property type="match status" value="1"/>
</dbReference>
<dbReference type="InterPro" id="IPR022702">
    <property type="entry name" value="Cytosine_MeTrfase1_RFD"/>
</dbReference>
<gene>
    <name evidence="13" type="ORF">PHYBLDRAFT_77038</name>
</gene>
<dbReference type="InterPro" id="IPR043151">
    <property type="entry name" value="BAH_sf"/>
</dbReference>
<dbReference type="PROSITE" id="PS00094">
    <property type="entry name" value="C5_MTASE_1"/>
    <property type="match status" value="1"/>
</dbReference>
<reference evidence="14" key="1">
    <citation type="submission" date="2015-06" db="EMBL/GenBank/DDBJ databases">
        <title>Expansion of signal transduction pathways in fungi by whole-genome duplication.</title>
        <authorList>
            <consortium name="DOE Joint Genome Institute"/>
            <person name="Corrochano L.M."/>
            <person name="Kuo A."/>
            <person name="Marcet-Houben M."/>
            <person name="Polaino S."/>
            <person name="Salamov A."/>
            <person name="Villalobos J.M."/>
            <person name="Alvarez M.I."/>
            <person name="Avalos J."/>
            <person name="Benito E.P."/>
            <person name="Benoit I."/>
            <person name="Burger G."/>
            <person name="Camino L.P."/>
            <person name="Canovas D."/>
            <person name="Cerda-Olmedo E."/>
            <person name="Cheng J.-F."/>
            <person name="Dominguez A."/>
            <person name="Elias M."/>
            <person name="Eslava A.P."/>
            <person name="Glaser F."/>
            <person name="Grimwood J."/>
            <person name="Gutierrez G."/>
            <person name="Heitman J."/>
            <person name="Henrissat B."/>
            <person name="Iturriaga E.A."/>
            <person name="Lang B.F."/>
            <person name="Lavin J.L."/>
            <person name="Lee S."/>
            <person name="Li W."/>
            <person name="Lindquist E."/>
            <person name="Lopez-Garcia S."/>
            <person name="Luque E.M."/>
            <person name="Marcos A.T."/>
            <person name="Martin J."/>
            <person name="McCluskey K."/>
            <person name="Medina H.R."/>
            <person name="Miralles-Duran A."/>
            <person name="Miyazaki A."/>
            <person name="Munoz-Torres E."/>
            <person name="Oguiza J.A."/>
            <person name="Ohm R."/>
            <person name="Olmedo M."/>
            <person name="Orejas M."/>
            <person name="Ortiz-Castellanos L."/>
            <person name="Pisabarro A.G."/>
            <person name="Rodriguez-Romero J."/>
            <person name="Ruiz-Herrera J."/>
            <person name="Ruiz-Vazquez R."/>
            <person name="Sanz C."/>
            <person name="Schackwitz W."/>
            <person name="Schmutz J."/>
            <person name="Shahriari M."/>
            <person name="Shelest E."/>
            <person name="Silva-Franco F."/>
            <person name="Soanes D."/>
            <person name="Syed K."/>
            <person name="Tagua V.G."/>
            <person name="Talbot N.J."/>
            <person name="Thon M."/>
            <person name="De vries R.P."/>
            <person name="Wiebenga A."/>
            <person name="Yadav J.S."/>
            <person name="Braun E.L."/>
            <person name="Baker S."/>
            <person name="Garre V."/>
            <person name="Horwitz B."/>
            <person name="Torres-Martinez S."/>
            <person name="Idnurm A."/>
            <person name="Herrera-Estrella A."/>
            <person name="Gabaldon T."/>
            <person name="Grigoriev I.V."/>
        </authorList>
    </citation>
    <scope>NUCLEOTIDE SEQUENCE [LARGE SCALE GENOMIC DNA]</scope>
    <source>
        <strain evidence="14">NRRL 1555(-)</strain>
    </source>
</reference>
<dbReference type="Pfam" id="PF00145">
    <property type="entry name" value="DNA_methylase"/>
    <property type="match status" value="1"/>
</dbReference>
<keyword evidence="14" id="KW-1185">Reference proteome</keyword>
<evidence type="ECO:0000256" key="3">
    <source>
        <dbReference type="ARBA" id="ARBA00022679"/>
    </source>
</evidence>
<dbReference type="AlphaFoldDB" id="A0A167PXZ4"/>
<dbReference type="SUPFAM" id="SSF53335">
    <property type="entry name" value="S-adenosyl-L-methionine-dependent methyltransferases"/>
    <property type="match status" value="1"/>
</dbReference>
<evidence type="ECO:0000256" key="4">
    <source>
        <dbReference type="ARBA" id="ARBA00022691"/>
    </source>
</evidence>
<evidence type="ECO:0000256" key="5">
    <source>
        <dbReference type="ARBA" id="ARBA00022737"/>
    </source>
</evidence>
<evidence type="ECO:0000256" key="11">
    <source>
        <dbReference type="RuleBase" id="RU000417"/>
    </source>
</evidence>
<keyword evidence="4 9" id="KW-0949">S-adenosyl-L-methionine</keyword>
<dbReference type="Pfam" id="PF01426">
    <property type="entry name" value="BAH"/>
    <property type="match status" value="1"/>
</dbReference>
<dbReference type="GO" id="GO:0006346">
    <property type="term" value="P:DNA methylation-dependent constitutive heterochromatin formation"/>
    <property type="evidence" value="ECO:0007669"/>
    <property type="project" value="InterPro"/>
</dbReference>
<protein>
    <recommendedName>
        <fullName evidence="11">Cytosine-specific methyltransferase</fullName>
        <ecNumber evidence="11">2.1.1.37</ecNumber>
    </recommendedName>
</protein>
<keyword evidence="5" id="KW-0677">Repeat</keyword>
<comment type="catalytic activity">
    <reaction evidence="11">
        <text>a 2'-deoxycytidine in DNA + S-adenosyl-L-methionine = a 5-methyl-2'-deoxycytidine in DNA + S-adenosyl-L-homocysteine + H(+)</text>
        <dbReference type="Rhea" id="RHEA:13681"/>
        <dbReference type="Rhea" id="RHEA-COMP:11369"/>
        <dbReference type="Rhea" id="RHEA-COMP:11370"/>
        <dbReference type="ChEBI" id="CHEBI:15378"/>
        <dbReference type="ChEBI" id="CHEBI:57856"/>
        <dbReference type="ChEBI" id="CHEBI:59789"/>
        <dbReference type="ChEBI" id="CHEBI:85452"/>
        <dbReference type="ChEBI" id="CHEBI:85454"/>
        <dbReference type="EC" id="2.1.1.37"/>
    </reaction>
</comment>
<comment type="subcellular location">
    <subcellularLocation>
        <location evidence="1">Nucleus</location>
    </subcellularLocation>
</comment>
<evidence type="ECO:0000256" key="6">
    <source>
        <dbReference type="ARBA" id="ARBA00023125"/>
    </source>
</evidence>
<dbReference type="InterPro" id="IPR001525">
    <property type="entry name" value="C5_MeTfrase"/>
</dbReference>
<evidence type="ECO:0000256" key="7">
    <source>
        <dbReference type="ARBA" id="ARBA00023242"/>
    </source>
</evidence>
<keyword evidence="6" id="KW-0238">DNA-binding</keyword>
<dbReference type="Proteomes" id="UP000077315">
    <property type="component" value="Unassembled WGS sequence"/>
</dbReference>
<keyword evidence="3 9" id="KW-0808">Transferase</keyword>
<keyword evidence="7" id="KW-0539">Nucleus</keyword>
<dbReference type="Gene3D" id="3.40.50.150">
    <property type="entry name" value="Vaccinia Virus protein VP39"/>
    <property type="match status" value="1"/>
</dbReference>
<evidence type="ECO:0000256" key="2">
    <source>
        <dbReference type="ARBA" id="ARBA00022603"/>
    </source>
</evidence>
<dbReference type="GO" id="GO:0003677">
    <property type="term" value="F:DNA binding"/>
    <property type="evidence" value="ECO:0007669"/>
    <property type="project" value="UniProtKB-KW"/>
</dbReference>
<comment type="similarity">
    <text evidence="9 10">Belongs to the class I-like SAM-binding methyltransferase superfamily. C5-methyltransferase family.</text>
</comment>
<dbReference type="InterPro" id="IPR050390">
    <property type="entry name" value="C5-Methyltransferase"/>
</dbReference>
<feature type="active site" evidence="8 9">
    <location>
        <position position="729"/>
    </location>
</feature>
<organism evidence="13 14">
    <name type="scientific">Phycomyces blakesleeanus (strain ATCC 8743b / DSM 1359 / FGSC 10004 / NBRC 33097 / NRRL 1555)</name>
    <dbReference type="NCBI Taxonomy" id="763407"/>
    <lineage>
        <taxon>Eukaryota</taxon>
        <taxon>Fungi</taxon>
        <taxon>Fungi incertae sedis</taxon>
        <taxon>Mucoromycota</taxon>
        <taxon>Mucoromycotina</taxon>
        <taxon>Mucoromycetes</taxon>
        <taxon>Mucorales</taxon>
        <taxon>Phycomycetaceae</taxon>
        <taxon>Phycomyces</taxon>
    </lineage>
</organism>
<evidence type="ECO:0000259" key="12">
    <source>
        <dbReference type="PROSITE" id="PS51038"/>
    </source>
</evidence>
<evidence type="ECO:0000313" key="13">
    <source>
        <dbReference type="EMBL" id="OAD78747.1"/>
    </source>
</evidence>
<feature type="domain" description="BAH" evidence="12">
    <location>
        <begin position="353"/>
        <end position="472"/>
    </location>
</feature>
<dbReference type="VEuPathDB" id="FungiDB:PHYBLDRAFT_77038"/>
<evidence type="ECO:0000256" key="1">
    <source>
        <dbReference type="ARBA" id="ARBA00004123"/>
    </source>
</evidence>
<dbReference type="GO" id="GO:0005634">
    <property type="term" value="C:nucleus"/>
    <property type="evidence" value="ECO:0007669"/>
    <property type="project" value="UniProtKB-SubCell"/>
</dbReference>
<dbReference type="InterPro" id="IPR018117">
    <property type="entry name" value="C5_DNA_meth_AS"/>
</dbReference>
<dbReference type="PANTHER" id="PTHR10629:SF54">
    <property type="entry name" value="DNA METHYLTRANSFERASE DIM-2"/>
    <property type="match status" value="1"/>
</dbReference>
<dbReference type="GO" id="GO:0003682">
    <property type="term" value="F:chromatin binding"/>
    <property type="evidence" value="ECO:0007669"/>
    <property type="project" value="InterPro"/>
</dbReference>
<dbReference type="STRING" id="763407.A0A167PXZ4"/>
<dbReference type="PROSITE" id="PS51038">
    <property type="entry name" value="BAH"/>
    <property type="match status" value="1"/>
</dbReference>
<proteinExistence type="inferred from homology"/>
<dbReference type="GeneID" id="29004122"/>
<dbReference type="GO" id="GO:0044027">
    <property type="term" value="P:negative regulation of gene expression via chromosomal CpG island methylation"/>
    <property type="evidence" value="ECO:0007669"/>
    <property type="project" value="TreeGrafter"/>
</dbReference>
<dbReference type="PANTHER" id="PTHR10629">
    <property type="entry name" value="CYTOSINE-SPECIFIC METHYLTRANSFERASE"/>
    <property type="match status" value="1"/>
</dbReference>
<keyword evidence="2 9" id="KW-0489">Methyltransferase</keyword>
<sequence>MIEIDGQEWPTINLAEIRNSDPKILIKEYNSHSKIRINKNKLTANRIHEKVGLSLMHLDNSKEWQEYTLDDFTFYSSNVDRPHSLNSMLARMRFKGTITDSIGRSVKVHSGEVTTRSLTGMTDDSKDLKVWLRSSTLKDEIYYLLKKPSQAYKPLFEDFLWSVRLSKIILSFLKSHPNATLEDTKYEGILNEHVYKEYPEEPWAKWNLFPHIIENALNIIDHIFYLCEDIPDEIISHQFWNNSLFEKIQNKLSGNPIKPPLYKDELTAVTPEAHTFYSPIFNNFLKLVKHKDSPKVNIKELPAASAVVIKDIFREQKMQNKYRVLDSNLWCLEDPLGFRNGCAKFNKVLVDTEFIHVGDCVQLRNDNNEIWIARVTSIFYTNPKNPLITIHWLYKSCDTLLESVSNRDEHFSKKELWYTHHCECESSEELSVTAIYRKVNVKFNSNWCPDKLHHYFCQSFYSHLNAWFEGLKPTHLKVSDQCQCQPLSFEDSLAEFKKRAVGDLVYLNHLHPTLLTLHEIVSLTDAAVELRPLLLIDQLPKEHISSCLPHNGRQLYNEVVYSKKTVNYSIAELVQGAHLEYIDTAHLEFYDPYTPLPNNLAHNGAGHHYYFNKVFDPKVNILSPLTASDEFGAKYPPWKPSAKKLATLDLFCGGGSFGHGLEDAGVAECKWAVDVCDPALDTYSINTKGSHTVYYESVNKLLKETINNNPRPNWPITGEVDFIIAGNPCQGFSRMNHHNQDPSSIKKSALLASVASYIEHYRPRFFLIENVANLTRFQYQHEKGSKGLFPFNQTIGLFVKLGYQVRWGVIDAASHGLPQARNRVFIWGAASGENLPQFPMASHVKLKKGLWGKGVSLPSGLRSDSVIQDNKTAFQKMTIKRAIEDLPSIPRKRKFPSEWADHETLSVGKDIQDIINIIPVDPVGLGLLEILKLYPKHPSLNSTYVDRLKKIKKKNPGNKFRDLKRVNPDNVIATVTTSPSFRGVQSVPAIHYSEARLLSLREYARAQGFLDTDVIIGPLRNKHRIVGNAVARPVAFALGLNVKV</sequence>
<dbReference type="PIRSF" id="PIRSF037404">
    <property type="entry name" value="DNMT1"/>
    <property type="match status" value="1"/>
</dbReference>
<dbReference type="Pfam" id="PF12047">
    <property type="entry name" value="DNMT1-RFD"/>
    <property type="match status" value="1"/>
</dbReference>
<dbReference type="InterPro" id="IPR001025">
    <property type="entry name" value="BAH_dom"/>
</dbReference>
<dbReference type="InterPro" id="IPR029063">
    <property type="entry name" value="SAM-dependent_MTases_sf"/>
</dbReference>
<dbReference type="GO" id="GO:0003886">
    <property type="term" value="F:DNA (cytosine-5-)-methyltransferase activity"/>
    <property type="evidence" value="ECO:0007669"/>
    <property type="project" value="UniProtKB-EC"/>
</dbReference>
<evidence type="ECO:0000256" key="8">
    <source>
        <dbReference type="PIRSR" id="PIRSR037404-1"/>
    </source>
</evidence>
<accession>A0A167PXZ4</accession>
<name>A0A167PXZ4_PHYB8</name>
<dbReference type="OrthoDB" id="5577209at2759"/>
<dbReference type="NCBIfam" id="TIGR00675">
    <property type="entry name" value="dcm"/>
    <property type="match status" value="1"/>
</dbReference>
<evidence type="ECO:0000256" key="10">
    <source>
        <dbReference type="RuleBase" id="RU000416"/>
    </source>
</evidence>
<dbReference type="RefSeq" id="XP_018296787.1">
    <property type="nucleotide sequence ID" value="XM_018443216.1"/>
</dbReference>
<dbReference type="GO" id="GO:0032259">
    <property type="term" value="P:methylation"/>
    <property type="evidence" value="ECO:0007669"/>
    <property type="project" value="UniProtKB-KW"/>
</dbReference>
<dbReference type="Gene3D" id="2.30.30.490">
    <property type="match status" value="1"/>
</dbReference>
<dbReference type="PROSITE" id="PS51679">
    <property type="entry name" value="SAM_MT_C5"/>
    <property type="match status" value="1"/>
</dbReference>
<dbReference type="InParanoid" id="A0A167PXZ4"/>
<evidence type="ECO:0000313" key="14">
    <source>
        <dbReference type="Proteomes" id="UP000077315"/>
    </source>
</evidence>
<dbReference type="EC" id="2.1.1.37" evidence="11"/>
<dbReference type="Gene3D" id="3.90.120.10">
    <property type="entry name" value="DNA Methylase, subunit A, domain 2"/>
    <property type="match status" value="1"/>
</dbReference>
<dbReference type="PRINTS" id="PR00105">
    <property type="entry name" value="C5METTRFRASE"/>
</dbReference>